<dbReference type="Pfam" id="PF12896">
    <property type="entry name" value="ANAPC4"/>
    <property type="match status" value="1"/>
</dbReference>
<reference evidence="8" key="1">
    <citation type="journal article" date="2020" name="Stud. Mycol.">
        <title>101 Dothideomycetes genomes: a test case for predicting lifestyles and emergence of pathogens.</title>
        <authorList>
            <person name="Haridas S."/>
            <person name="Albert R."/>
            <person name="Binder M."/>
            <person name="Bloem J."/>
            <person name="Labutti K."/>
            <person name="Salamov A."/>
            <person name="Andreopoulos B."/>
            <person name="Baker S."/>
            <person name="Barry K."/>
            <person name="Bills G."/>
            <person name="Bluhm B."/>
            <person name="Cannon C."/>
            <person name="Castanera R."/>
            <person name="Culley D."/>
            <person name="Daum C."/>
            <person name="Ezra D."/>
            <person name="Gonzalez J."/>
            <person name="Henrissat B."/>
            <person name="Kuo A."/>
            <person name="Liang C."/>
            <person name="Lipzen A."/>
            <person name="Lutzoni F."/>
            <person name="Magnuson J."/>
            <person name="Mondo S."/>
            <person name="Nolan M."/>
            <person name="Ohm R."/>
            <person name="Pangilinan J."/>
            <person name="Park H.-J."/>
            <person name="Ramirez L."/>
            <person name="Alfaro M."/>
            <person name="Sun H."/>
            <person name="Tritt A."/>
            <person name="Yoshinaga Y."/>
            <person name="Zwiers L.-H."/>
            <person name="Turgeon B."/>
            <person name="Goodwin S."/>
            <person name="Spatafora J."/>
            <person name="Crous P."/>
            <person name="Grigoriev I."/>
        </authorList>
    </citation>
    <scope>NUCLEOTIDE SEQUENCE</scope>
    <source>
        <strain evidence="8">CBS 101060</strain>
    </source>
</reference>
<keyword evidence="2" id="KW-0132">Cell division</keyword>
<dbReference type="GO" id="GO:0034399">
    <property type="term" value="C:nuclear periphery"/>
    <property type="evidence" value="ECO:0007669"/>
    <property type="project" value="TreeGrafter"/>
</dbReference>
<evidence type="ECO:0000256" key="4">
    <source>
        <dbReference type="ARBA" id="ARBA00022786"/>
    </source>
</evidence>
<evidence type="ECO:0000259" key="6">
    <source>
        <dbReference type="Pfam" id="PF12894"/>
    </source>
</evidence>
<evidence type="ECO:0000313" key="9">
    <source>
        <dbReference type="Proteomes" id="UP000799429"/>
    </source>
</evidence>
<dbReference type="SUPFAM" id="SSF50978">
    <property type="entry name" value="WD40 repeat-like"/>
    <property type="match status" value="1"/>
</dbReference>
<evidence type="ECO:0000256" key="5">
    <source>
        <dbReference type="ARBA" id="ARBA00023306"/>
    </source>
</evidence>
<dbReference type="InterPro" id="IPR024790">
    <property type="entry name" value="APC4_long_dom"/>
</dbReference>
<dbReference type="GO" id="GO:0005680">
    <property type="term" value="C:anaphase-promoting complex"/>
    <property type="evidence" value="ECO:0007669"/>
    <property type="project" value="InterPro"/>
</dbReference>
<dbReference type="InterPro" id="IPR036322">
    <property type="entry name" value="WD40_repeat_dom_sf"/>
</dbReference>
<dbReference type="GO" id="GO:0070979">
    <property type="term" value="P:protein K11-linked ubiquitination"/>
    <property type="evidence" value="ECO:0007669"/>
    <property type="project" value="TreeGrafter"/>
</dbReference>
<keyword evidence="4" id="KW-0833">Ubl conjugation pathway</keyword>
<evidence type="ECO:0000256" key="1">
    <source>
        <dbReference type="ARBA" id="ARBA00016067"/>
    </source>
</evidence>
<feature type="domain" description="Anaphase-promoting complex subunit 4 long" evidence="7">
    <location>
        <begin position="285"/>
        <end position="483"/>
    </location>
</feature>
<protein>
    <recommendedName>
        <fullName evidence="1">Anaphase-promoting complex subunit 4</fullName>
    </recommendedName>
</protein>
<organism evidence="8 9">
    <name type="scientific">Patellaria atrata CBS 101060</name>
    <dbReference type="NCBI Taxonomy" id="1346257"/>
    <lineage>
        <taxon>Eukaryota</taxon>
        <taxon>Fungi</taxon>
        <taxon>Dikarya</taxon>
        <taxon>Ascomycota</taxon>
        <taxon>Pezizomycotina</taxon>
        <taxon>Dothideomycetes</taxon>
        <taxon>Dothideomycetes incertae sedis</taxon>
        <taxon>Patellariales</taxon>
        <taxon>Patellariaceae</taxon>
        <taxon>Patellaria</taxon>
    </lineage>
</organism>
<evidence type="ECO:0000256" key="3">
    <source>
        <dbReference type="ARBA" id="ARBA00022776"/>
    </source>
</evidence>
<keyword evidence="9" id="KW-1185">Reference proteome</keyword>
<sequence>MDLVAIVTQEEYVDIYRLSGQRAFALKPKDETVKVTGLCWKFNGRFLAVAWDDGTVDIVSSETGKVVQHTAITGKGFEYDQAVPPITCLGFAVNFSDVDIVKGRTETSGQPTNVNLNDSLPVYTDGWDKKKNGVSLDDFLERHLNVKALDIKPDLPDQIALLDVETLLPKLPIISLPPMVMGLHLPPGDSTPEVFTTQPSIDAVFHSPHSKDHNAVDTLVVCQKDGVITPMLYDSLQLGKFDLSRQWGLEICKPILHTFHPYTCSHNILLEVSDKAKNIHQTALAPLSFGFVSTAGLNAHVVATKTAQLQNLLRYIRQCLRCISVHWAQAQDLPSRFMRNINQTLEDNNEGTLIQNLYHVAVTGNCPPSIKEWLVDILTESGHKRWDHAVVQGYTKIIELTHENLLPALDRCSIVASRLRGLAKYNESDAIFNVPSRAFTEIMENTRCQRLIAHHLLTYAADEKRGFIGFSKWLRREIDIQAADPESASAEETAEQDIGASYTDILRYVSEGMTNSKLIPFLKPPVRPTDSPTYEDVRKALSFHSEGALYNDAVVSLWAQFLDLEAQSNRIFIQITSFQLTSTTMNYGLILEEDEIPDAQDSRMVYENLKDSNQMTTYIALVPRSSPHQLRLHRLIHAPLFNSASSLHSASAVTFTFPTESSIQDVKFADDVFLLLILHSNEASYLIRITYRATLPQGPPYASRTVASLPNGKANDSSARPVVDLQELNSLTPYVRHTFTKEEGFTPISLDVNGRKDRRVLVVLGKDSKRYRVYDLDFEGVEYGEGETTVDVEMG</sequence>
<dbReference type="InterPro" id="IPR024789">
    <property type="entry name" value="APC4"/>
</dbReference>
<evidence type="ECO:0000256" key="2">
    <source>
        <dbReference type="ARBA" id="ARBA00022618"/>
    </source>
</evidence>
<dbReference type="OrthoDB" id="2110451at2759"/>
<evidence type="ECO:0000259" key="7">
    <source>
        <dbReference type="Pfam" id="PF12896"/>
    </source>
</evidence>
<keyword evidence="5" id="KW-0131">Cell cycle</keyword>
<proteinExistence type="predicted"/>
<dbReference type="GO" id="GO:0031145">
    <property type="term" value="P:anaphase-promoting complex-dependent catabolic process"/>
    <property type="evidence" value="ECO:0007669"/>
    <property type="project" value="InterPro"/>
</dbReference>
<comment type="caution">
    <text evidence="8">The sequence shown here is derived from an EMBL/GenBank/DDBJ whole genome shotgun (WGS) entry which is preliminary data.</text>
</comment>
<dbReference type="AlphaFoldDB" id="A0A9P4VX68"/>
<dbReference type="EMBL" id="MU006089">
    <property type="protein sequence ID" value="KAF2843494.1"/>
    <property type="molecule type" value="Genomic_DNA"/>
</dbReference>
<accession>A0A9P4VX68</accession>
<dbReference type="GO" id="GO:0051301">
    <property type="term" value="P:cell division"/>
    <property type="evidence" value="ECO:0007669"/>
    <property type="project" value="UniProtKB-KW"/>
</dbReference>
<name>A0A9P4VX68_9PEZI</name>
<dbReference type="Proteomes" id="UP000799429">
    <property type="component" value="Unassembled WGS sequence"/>
</dbReference>
<dbReference type="PANTHER" id="PTHR13260">
    <property type="entry name" value="ANAPHASE PROMOTING COMPLEX SUBUNIT 4 APC4"/>
    <property type="match status" value="1"/>
</dbReference>
<dbReference type="InterPro" id="IPR024977">
    <property type="entry name" value="Apc4-like_WD40_dom"/>
</dbReference>
<dbReference type="PANTHER" id="PTHR13260:SF0">
    <property type="entry name" value="ANAPHASE-PROMOTING COMPLEX SUBUNIT 4"/>
    <property type="match status" value="1"/>
</dbReference>
<feature type="domain" description="Anaphase-promoting complex subunit 4-like WD40" evidence="6">
    <location>
        <begin position="1"/>
        <end position="93"/>
    </location>
</feature>
<evidence type="ECO:0000313" key="8">
    <source>
        <dbReference type="EMBL" id="KAF2843494.1"/>
    </source>
</evidence>
<keyword evidence="3" id="KW-0498">Mitosis</keyword>
<gene>
    <name evidence="8" type="ORF">M501DRAFT_1037095</name>
</gene>
<dbReference type="Pfam" id="PF12894">
    <property type="entry name" value="ANAPC4_WD40"/>
    <property type="match status" value="1"/>
</dbReference>